<dbReference type="RefSeq" id="WP_152199726.1">
    <property type="nucleotide sequence ID" value="NZ_VUKF01000001.1"/>
</dbReference>
<keyword evidence="3" id="KW-1185">Reference proteome</keyword>
<feature type="transmembrane region" description="Helical" evidence="1">
    <location>
        <begin position="107"/>
        <end position="132"/>
    </location>
</feature>
<evidence type="ECO:0000256" key="1">
    <source>
        <dbReference type="SAM" id="Phobius"/>
    </source>
</evidence>
<reference evidence="2 3" key="1">
    <citation type="submission" date="2019-10" db="EMBL/GenBank/DDBJ databases">
        <title>Georgenia wutianyii sp. nov. and Georgenia yuyongxinii sp. nov. isolated from plateau pika (Ochotona curzoniae) in the Qinghai-Tibet plateau of China.</title>
        <authorList>
            <person name="Tian Z."/>
        </authorList>
    </citation>
    <scope>NUCLEOTIDE SEQUENCE [LARGE SCALE GENOMIC DNA]</scope>
    <source>
        <strain evidence="2 3">DSM 21501</strain>
    </source>
</reference>
<evidence type="ECO:0000313" key="2">
    <source>
        <dbReference type="EMBL" id="KAE8762302.1"/>
    </source>
</evidence>
<protein>
    <submittedName>
        <fullName evidence="2">Uncharacterized protein</fullName>
    </submittedName>
</protein>
<keyword evidence="1" id="KW-0812">Transmembrane</keyword>
<dbReference type="AlphaFoldDB" id="A0A7J5UIU9"/>
<accession>A0A7J5UIU9</accession>
<feature type="transmembrane region" description="Helical" evidence="1">
    <location>
        <begin position="77"/>
        <end position="95"/>
    </location>
</feature>
<proteinExistence type="predicted"/>
<evidence type="ECO:0000313" key="3">
    <source>
        <dbReference type="Proteomes" id="UP000451860"/>
    </source>
</evidence>
<keyword evidence="1" id="KW-1133">Transmembrane helix</keyword>
<dbReference type="Proteomes" id="UP000451860">
    <property type="component" value="Unassembled WGS sequence"/>
</dbReference>
<dbReference type="EMBL" id="WHJE01000199">
    <property type="protein sequence ID" value="KAE8762302.1"/>
    <property type="molecule type" value="Genomic_DNA"/>
</dbReference>
<name>A0A7J5UIU9_9MICO</name>
<organism evidence="2 3">
    <name type="scientific">Georgenia thermotolerans</name>
    <dbReference type="NCBI Taxonomy" id="527326"/>
    <lineage>
        <taxon>Bacteria</taxon>
        <taxon>Bacillati</taxon>
        <taxon>Actinomycetota</taxon>
        <taxon>Actinomycetes</taxon>
        <taxon>Micrococcales</taxon>
        <taxon>Bogoriellaceae</taxon>
        <taxon>Georgenia</taxon>
    </lineage>
</organism>
<keyword evidence="1" id="KW-0472">Membrane</keyword>
<comment type="caution">
    <text evidence="2">The sequence shown here is derived from an EMBL/GenBank/DDBJ whole genome shotgun (WGS) entry which is preliminary data.</text>
</comment>
<sequence>MLRTIGTRVLAGLLAAVAVGVLAGAAARLLMRLLVVLSGGEPRFSVLGTFFIVVVFIIAMVPGAVTGALGARRTGHVLLGLGAGFLIFQSVNIAVQEDATEVIEAGSLMLALAILVLVGFAVVAVAQAVAVARLARALARRSVGGDAPLARVRVREAAAG</sequence>
<dbReference type="OrthoDB" id="10016475at2"/>
<gene>
    <name evidence="2" type="ORF">GB883_20045</name>
</gene>
<feature type="transmembrane region" description="Helical" evidence="1">
    <location>
        <begin position="47"/>
        <end position="70"/>
    </location>
</feature>